<reference evidence="3" key="1">
    <citation type="submission" date="2020-05" db="UniProtKB">
        <authorList>
            <consortium name="EnsemblMetazoa"/>
        </authorList>
    </citation>
    <scope>IDENTIFICATION</scope>
    <source>
        <strain evidence="3">SANGQUA</strain>
    </source>
</reference>
<dbReference type="InterPro" id="IPR050216">
    <property type="entry name" value="LRR_domain-containing"/>
</dbReference>
<dbReference type="VEuPathDB" id="VectorBase:AQUA016230"/>
<evidence type="ECO:0000256" key="2">
    <source>
        <dbReference type="ARBA" id="ARBA00022737"/>
    </source>
</evidence>
<keyword evidence="4" id="KW-1185">Reference proteome</keyword>
<sequence length="310" mass="35148">MTSDGESRLRNAFTTRKQVSVDKMIVRNSASGPFLHRFNNLLDSVVYHNYREAIFHLPNGSTITEITVWRAPAMRAFVAGSNAHLKVLTIEHCSLARIPITLPQLTTLKSLSIRGCKLTSFQLDMVFANRMLTTLNMCCNEIRQLVRESPQPHSLKILPNLEYFVLYQNKLTQLDLSYFESYPNLTNIDISYNQITTVRTSSPVRLSVVHLNLMRNQIITFNITGCNMPNITSLLLTGNPLTVVPPVFENYPNMHLAMSWHPLICETLLPLKEEILSSKLKVQAVHAAQCTSVHFYLTLKIIQECCGQSI</sequence>
<dbReference type="SUPFAM" id="SSF52058">
    <property type="entry name" value="L domain-like"/>
    <property type="match status" value="1"/>
</dbReference>
<evidence type="ECO:0000256" key="1">
    <source>
        <dbReference type="ARBA" id="ARBA00022614"/>
    </source>
</evidence>
<dbReference type="InterPro" id="IPR001611">
    <property type="entry name" value="Leu-rich_rpt"/>
</dbReference>
<accession>A0A1I8JVX5</accession>
<dbReference type="AlphaFoldDB" id="A0A1I8JVX5"/>
<keyword evidence="2" id="KW-0677">Repeat</keyword>
<evidence type="ECO:0008006" key="5">
    <source>
        <dbReference type="Google" id="ProtNLM"/>
    </source>
</evidence>
<proteinExistence type="predicted"/>
<name>A0A1I8JVX5_ANOQN</name>
<evidence type="ECO:0000313" key="3">
    <source>
        <dbReference type="EnsemblMetazoa" id="AQUA016230-PA"/>
    </source>
</evidence>
<dbReference type="Pfam" id="PF13855">
    <property type="entry name" value="LRR_8"/>
    <property type="match status" value="1"/>
</dbReference>
<dbReference type="GO" id="GO:0005737">
    <property type="term" value="C:cytoplasm"/>
    <property type="evidence" value="ECO:0007669"/>
    <property type="project" value="TreeGrafter"/>
</dbReference>
<evidence type="ECO:0000313" key="4">
    <source>
        <dbReference type="Proteomes" id="UP000076407"/>
    </source>
</evidence>
<keyword evidence="1" id="KW-0433">Leucine-rich repeat</keyword>
<organism evidence="3 4">
    <name type="scientific">Anopheles quadriannulatus</name>
    <name type="common">Mosquito</name>
    <dbReference type="NCBI Taxonomy" id="34691"/>
    <lineage>
        <taxon>Eukaryota</taxon>
        <taxon>Metazoa</taxon>
        <taxon>Ecdysozoa</taxon>
        <taxon>Arthropoda</taxon>
        <taxon>Hexapoda</taxon>
        <taxon>Insecta</taxon>
        <taxon>Pterygota</taxon>
        <taxon>Neoptera</taxon>
        <taxon>Endopterygota</taxon>
        <taxon>Diptera</taxon>
        <taxon>Nematocera</taxon>
        <taxon>Culicoidea</taxon>
        <taxon>Culicidae</taxon>
        <taxon>Anophelinae</taxon>
        <taxon>Anopheles</taxon>
    </lineage>
</organism>
<dbReference type="Gene3D" id="3.80.10.10">
    <property type="entry name" value="Ribonuclease Inhibitor"/>
    <property type="match status" value="2"/>
</dbReference>
<dbReference type="InterPro" id="IPR032675">
    <property type="entry name" value="LRR_dom_sf"/>
</dbReference>
<dbReference type="PANTHER" id="PTHR48051:SF1">
    <property type="entry name" value="RAS SUPPRESSOR PROTEIN 1"/>
    <property type="match status" value="1"/>
</dbReference>
<dbReference type="STRING" id="34691.A0A1I8JVX5"/>
<protein>
    <recommendedName>
        <fullName evidence="5">Leucine rich immune protein (Coil-less)</fullName>
    </recommendedName>
</protein>
<dbReference type="PANTHER" id="PTHR48051">
    <property type="match status" value="1"/>
</dbReference>
<dbReference type="Proteomes" id="UP000076407">
    <property type="component" value="Unassembled WGS sequence"/>
</dbReference>
<dbReference type="EnsemblMetazoa" id="AQUA016230-RA">
    <property type="protein sequence ID" value="AQUA016230-PA"/>
    <property type="gene ID" value="AQUA016230"/>
</dbReference>